<dbReference type="OrthoDB" id="8033832at2759"/>
<keyword evidence="2" id="KW-0804">Transcription</keyword>
<proteinExistence type="inferred from homology"/>
<dbReference type="PROSITE" id="PS51151">
    <property type="entry name" value="NAC_AB"/>
    <property type="match status" value="1"/>
</dbReference>
<organism evidence="5 6">
    <name type="scientific">Angomonas deanei</name>
    <dbReference type="NCBI Taxonomy" id="59799"/>
    <lineage>
        <taxon>Eukaryota</taxon>
        <taxon>Discoba</taxon>
        <taxon>Euglenozoa</taxon>
        <taxon>Kinetoplastea</taxon>
        <taxon>Metakinetoplastina</taxon>
        <taxon>Trypanosomatida</taxon>
        <taxon>Trypanosomatidae</taxon>
        <taxon>Strigomonadinae</taxon>
        <taxon>Angomonas</taxon>
    </lineage>
</organism>
<evidence type="ECO:0000256" key="3">
    <source>
        <dbReference type="SAM" id="MobiDB-lite"/>
    </source>
</evidence>
<evidence type="ECO:0000313" key="5">
    <source>
        <dbReference type="EMBL" id="CAD2212909.1"/>
    </source>
</evidence>
<dbReference type="VEuPathDB" id="TriTrypDB:ADEAN_000034500"/>
<dbReference type="EMBL" id="LR877145">
    <property type="protein sequence ID" value="CAD2212909.1"/>
    <property type="molecule type" value="Genomic_DNA"/>
</dbReference>
<feature type="domain" description="NAC-A/B" evidence="4">
    <location>
        <begin position="33"/>
        <end position="98"/>
    </location>
</feature>
<evidence type="ECO:0000313" key="6">
    <source>
        <dbReference type="Proteomes" id="UP000515908"/>
    </source>
</evidence>
<dbReference type="CDD" id="cd22055">
    <property type="entry name" value="NAC_BTF3"/>
    <property type="match status" value="1"/>
</dbReference>
<reference evidence="5 6" key="1">
    <citation type="submission" date="2020-08" db="EMBL/GenBank/DDBJ databases">
        <authorList>
            <person name="Newling K."/>
            <person name="Davey J."/>
            <person name="Forrester S."/>
        </authorList>
    </citation>
    <scope>NUCLEOTIDE SEQUENCE [LARGE SCALE GENOMIC DNA]</scope>
    <source>
        <strain evidence="6">Crithidia deanei Carvalho (ATCC PRA-265)</strain>
    </source>
</reference>
<dbReference type="Gene3D" id="2.20.70.30">
    <property type="entry name" value="Nascent polypeptide-associated complex domain"/>
    <property type="match status" value="1"/>
</dbReference>
<comment type="subunit">
    <text evidence="2">Part of the nascent polypeptide-associated complex (NAC).</text>
</comment>
<dbReference type="Proteomes" id="UP000515908">
    <property type="component" value="Chromosome 01"/>
</dbReference>
<keyword evidence="6" id="KW-1185">Reference proteome</keyword>
<gene>
    <name evidence="5" type="ORF">ADEAN_000034500</name>
</gene>
<keyword evidence="2" id="KW-0805">Transcription regulation</keyword>
<dbReference type="SMART" id="SM01407">
    <property type="entry name" value="NAC"/>
    <property type="match status" value="1"/>
</dbReference>
<evidence type="ECO:0000259" key="4">
    <source>
        <dbReference type="PROSITE" id="PS51151"/>
    </source>
</evidence>
<protein>
    <recommendedName>
        <fullName evidence="2">Nascent polypeptide-associated complex subunit beta</fullName>
    </recommendedName>
</protein>
<evidence type="ECO:0000256" key="2">
    <source>
        <dbReference type="RuleBase" id="RU361272"/>
    </source>
</evidence>
<comment type="similarity">
    <text evidence="1 2">Belongs to the NAC-beta family.</text>
</comment>
<dbReference type="AlphaFoldDB" id="S9X5G6"/>
<dbReference type="InterPro" id="IPR002715">
    <property type="entry name" value="Nas_poly-pep-assoc_cplx_dom"/>
</dbReference>
<dbReference type="Pfam" id="PF01849">
    <property type="entry name" value="NAC"/>
    <property type="match status" value="1"/>
</dbReference>
<sequence length="105" mass="11720">MPTIEQLQKRAELVRTGGKGSVRRNKKAHHKSSGEDRKVTNVLRRLNVNPFDGIDEAVFYRADGTAMHFTKPKVQASMQNQCYVVSGDYAEQTAEEVAAAEPKTE</sequence>
<dbReference type="PANTHER" id="PTHR10351">
    <property type="entry name" value="TRANSCRIPTION FACTOR BTF3 FAMILY MEMBER"/>
    <property type="match status" value="1"/>
</dbReference>
<dbReference type="InterPro" id="IPR039370">
    <property type="entry name" value="BTF3"/>
</dbReference>
<feature type="compositionally biased region" description="Basic residues" evidence="3">
    <location>
        <begin position="21"/>
        <end position="31"/>
    </location>
</feature>
<evidence type="ECO:0000256" key="1">
    <source>
        <dbReference type="ARBA" id="ARBA00005296"/>
    </source>
</evidence>
<feature type="region of interest" description="Disordered" evidence="3">
    <location>
        <begin position="1"/>
        <end position="39"/>
    </location>
</feature>
<dbReference type="InterPro" id="IPR038187">
    <property type="entry name" value="NAC_A/B_dom_sf"/>
</dbReference>
<name>S9X5G6_9TRYP</name>
<accession>S9X5G6</accession>